<name>A0A5B7GU36_PORTR</name>
<accession>A0A5B7GU36</accession>
<proteinExistence type="predicted"/>
<feature type="chain" id="PRO_5022890946" evidence="1">
    <location>
        <begin position="16"/>
        <end position="30"/>
    </location>
</feature>
<gene>
    <name evidence="2" type="ORF">E2C01_054985</name>
</gene>
<feature type="signal peptide" evidence="1">
    <location>
        <begin position="1"/>
        <end position="15"/>
    </location>
</feature>
<organism evidence="2 3">
    <name type="scientific">Portunus trituberculatus</name>
    <name type="common">Swimming crab</name>
    <name type="synonym">Neptunus trituberculatus</name>
    <dbReference type="NCBI Taxonomy" id="210409"/>
    <lineage>
        <taxon>Eukaryota</taxon>
        <taxon>Metazoa</taxon>
        <taxon>Ecdysozoa</taxon>
        <taxon>Arthropoda</taxon>
        <taxon>Crustacea</taxon>
        <taxon>Multicrustacea</taxon>
        <taxon>Malacostraca</taxon>
        <taxon>Eumalacostraca</taxon>
        <taxon>Eucarida</taxon>
        <taxon>Decapoda</taxon>
        <taxon>Pleocyemata</taxon>
        <taxon>Brachyura</taxon>
        <taxon>Eubrachyura</taxon>
        <taxon>Portunoidea</taxon>
        <taxon>Portunidae</taxon>
        <taxon>Portuninae</taxon>
        <taxon>Portunus</taxon>
    </lineage>
</organism>
<sequence>MWVARHLAFWALVVRRTLLLVNGKVKGGCG</sequence>
<evidence type="ECO:0000313" key="2">
    <source>
        <dbReference type="EMBL" id="MPC60925.1"/>
    </source>
</evidence>
<protein>
    <submittedName>
        <fullName evidence="2">Uncharacterized protein</fullName>
    </submittedName>
</protein>
<keyword evidence="3" id="KW-1185">Reference proteome</keyword>
<evidence type="ECO:0000313" key="3">
    <source>
        <dbReference type="Proteomes" id="UP000324222"/>
    </source>
</evidence>
<dbReference type="EMBL" id="VSRR010018040">
    <property type="protein sequence ID" value="MPC60925.1"/>
    <property type="molecule type" value="Genomic_DNA"/>
</dbReference>
<dbReference type="AlphaFoldDB" id="A0A5B7GU36"/>
<comment type="caution">
    <text evidence="2">The sequence shown here is derived from an EMBL/GenBank/DDBJ whole genome shotgun (WGS) entry which is preliminary data.</text>
</comment>
<reference evidence="2 3" key="1">
    <citation type="submission" date="2019-05" db="EMBL/GenBank/DDBJ databases">
        <title>Another draft genome of Portunus trituberculatus and its Hox gene families provides insights of decapod evolution.</title>
        <authorList>
            <person name="Jeong J.-H."/>
            <person name="Song I."/>
            <person name="Kim S."/>
            <person name="Choi T."/>
            <person name="Kim D."/>
            <person name="Ryu S."/>
            <person name="Kim W."/>
        </authorList>
    </citation>
    <scope>NUCLEOTIDE SEQUENCE [LARGE SCALE GENOMIC DNA]</scope>
    <source>
        <tissue evidence="2">Muscle</tissue>
    </source>
</reference>
<keyword evidence="1" id="KW-0732">Signal</keyword>
<dbReference type="Proteomes" id="UP000324222">
    <property type="component" value="Unassembled WGS sequence"/>
</dbReference>
<evidence type="ECO:0000256" key="1">
    <source>
        <dbReference type="SAM" id="SignalP"/>
    </source>
</evidence>